<dbReference type="OrthoDB" id="5193039at2"/>
<evidence type="ECO:0000256" key="2">
    <source>
        <dbReference type="SAM" id="Phobius"/>
    </source>
</evidence>
<reference evidence="3 4" key="1">
    <citation type="submission" date="2018-08" db="EMBL/GenBank/DDBJ databases">
        <title>Actinomadura jelena sp. nov., a novel Actinomycete isolated from soil in Chad.</title>
        <authorList>
            <person name="Shi L."/>
        </authorList>
    </citation>
    <scope>NUCLEOTIDE SEQUENCE [LARGE SCALE GENOMIC DNA]</scope>
    <source>
        <strain evidence="3 4">NEAU-G17</strain>
    </source>
</reference>
<keyword evidence="2" id="KW-0472">Membrane</keyword>
<protein>
    <submittedName>
        <fullName evidence="3">AtpZ/AtpI family protein</fullName>
    </submittedName>
</protein>
<feature type="compositionally biased region" description="Basic and acidic residues" evidence="1">
    <location>
        <begin position="1"/>
        <end position="10"/>
    </location>
</feature>
<evidence type="ECO:0000256" key="1">
    <source>
        <dbReference type="SAM" id="MobiDB-lite"/>
    </source>
</evidence>
<organism evidence="3 4">
    <name type="scientific">Actinomadura logoneensis</name>
    <dbReference type="NCBI Taxonomy" id="2293572"/>
    <lineage>
        <taxon>Bacteria</taxon>
        <taxon>Bacillati</taxon>
        <taxon>Actinomycetota</taxon>
        <taxon>Actinomycetes</taxon>
        <taxon>Streptosporangiales</taxon>
        <taxon>Thermomonosporaceae</taxon>
        <taxon>Actinomadura</taxon>
    </lineage>
</organism>
<sequence>MSEEGHRPDPQETEDSEQDRIDSEHRGFANAAWSIPSYILSGMAVYGGLGWLLDRWLGTSALFPIGILVGLALALYLVFHRYGRTS</sequence>
<dbReference type="InterPro" id="IPR032820">
    <property type="entry name" value="ATPase_put"/>
</dbReference>
<dbReference type="AlphaFoldDB" id="A0A372JKX2"/>
<keyword evidence="4" id="KW-1185">Reference proteome</keyword>
<evidence type="ECO:0000313" key="3">
    <source>
        <dbReference type="EMBL" id="RFU40456.1"/>
    </source>
</evidence>
<comment type="caution">
    <text evidence="3">The sequence shown here is derived from an EMBL/GenBank/DDBJ whole genome shotgun (WGS) entry which is preliminary data.</text>
</comment>
<dbReference type="EMBL" id="QURH01000285">
    <property type="protein sequence ID" value="RFU40456.1"/>
    <property type="molecule type" value="Genomic_DNA"/>
</dbReference>
<name>A0A372JKX2_9ACTN</name>
<dbReference type="Proteomes" id="UP000261811">
    <property type="component" value="Unassembled WGS sequence"/>
</dbReference>
<keyword evidence="2" id="KW-1133">Transmembrane helix</keyword>
<keyword evidence="2" id="KW-0812">Transmembrane</keyword>
<feature type="transmembrane region" description="Helical" evidence="2">
    <location>
        <begin position="28"/>
        <end position="49"/>
    </location>
</feature>
<feature type="transmembrane region" description="Helical" evidence="2">
    <location>
        <begin position="61"/>
        <end position="79"/>
    </location>
</feature>
<accession>A0A372JKX2</accession>
<dbReference type="Pfam" id="PF09527">
    <property type="entry name" value="ATPase_gene1"/>
    <property type="match status" value="1"/>
</dbReference>
<dbReference type="RefSeq" id="WP_117358458.1">
    <property type="nucleotide sequence ID" value="NZ_QURH01000285.1"/>
</dbReference>
<proteinExistence type="predicted"/>
<gene>
    <name evidence="3" type="ORF">DZF91_17075</name>
</gene>
<feature type="region of interest" description="Disordered" evidence="1">
    <location>
        <begin position="1"/>
        <end position="22"/>
    </location>
</feature>
<evidence type="ECO:0000313" key="4">
    <source>
        <dbReference type="Proteomes" id="UP000261811"/>
    </source>
</evidence>